<protein>
    <submittedName>
        <fullName evidence="2">Uncharacterized protein</fullName>
    </submittedName>
</protein>
<dbReference type="AlphaFoldDB" id="A0A0A9GQ16"/>
<name>A0A0A9GQ16_ARUDO</name>
<feature type="compositionally biased region" description="Polar residues" evidence="1">
    <location>
        <begin position="132"/>
        <end position="143"/>
    </location>
</feature>
<sequence>MVPNHLPSQPSFYNLQKRPLDVVSRKNFSQHITLIQENSRTDHQLPNTQLLSNDKRNQGRKKLCLQSKKLSLKSELPDMDRTCDKESRLPDCSQSDDRKSPHELPLSAPVLKSETTAPGFAGSQKDARPGNAPSNKTQPLWRT</sequence>
<feature type="compositionally biased region" description="Basic and acidic residues" evidence="1">
    <location>
        <begin position="76"/>
        <end position="102"/>
    </location>
</feature>
<reference evidence="2" key="1">
    <citation type="submission" date="2014-09" db="EMBL/GenBank/DDBJ databases">
        <authorList>
            <person name="Magalhaes I.L.F."/>
            <person name="Oliveira U."/>
            <person name="Santos F.R."/>
            <person name="Vidigal T.H.D.A."/>
            <person name="Brescovit A.D."/>
            <person name="Santos A.J."/>
        </authorList>
    </citation>
    <scope>NUCLEOTIDE SEQUENCE</scope>
    <source>
        <tissue evidence="2">Shoot tissue taken approximately 20 cm above the soil surface</tissue>
    </source>
</reference>
<dbReference type="EMBL" id="GBRH01170661">
    <property type="protein sequence ID" value="JAE27235.1"/>
    <property type="molecule type" value="Transcribed_RNA"/>
</dbReference>
<reference evidence="2" key="2">
    <citation type="journal article" date="2015" name="Data Brief">
        <title>Shoot transcriptome of the giant reed, Arundo donax.</title>
        <authorList>
            <person name="Barrero R.A."/>
            <person name="Guerrero F.D."/>
            <person name="Moolhuijzen P."/>
            <person name="Goolsby J.A."/>
            <person name="Tidwell J."/>
            <person name="Bellgard S.E."/>
            <person name="Bellgard M.I."/>
        </authorList>
    </citation>
    <scope>NUCLEOTIDE SEQUENCE</scope>
    <source>
        <tissue evidence="2">Shoot tissue taken approximately 20 cm above the soil surface</tissue>
    </source>
</reference>
<feature type="compositionally biased region" description="Polar residues" evidence="1">
    <location>
        <begin position="38"/>
        <end position="52"/>
    </location>
</feature>
<organism evidence="2">
    <name type="scientific">Arundo donax</name>
    <name type="common">Giant reed</name>
    <name type="synonym">Donax arundinaceus</name>
    <dbReference type="NCBI Taxonomy" id="35708"/>
    <lineage>
        <taxon>Eukaryota</taxon>
        <taxon>Viridiplantae</taxon>
        <taxon>Streptophyta</taxon>
        <taxon>Embryophyta</taxon>
        <taxon>Tracheophyta</taxon>
        <taxon>Spermatophyta</taxon>
        <taxon>Magnoliopsida</taxon>
        <taxon>Liliopsida</taxon>
        <taxon>Poales</taxon>
        <taxon>Poaceae</taxon>
        <taxon>PACMAD clade</taxon>
        <taxon>Arundinoideae</taxon>
        <taxon>Arundineae</taxon>
        <taxon>Arundo</taxon>
    </lineage>
</organism>
<accession>A0A0A9GQ16</accession>
<proteinExistence type="predicted"/>
<evidence type="ECO:0000256" key="1">
    <source>
        <dbReference type="SAM" id="MobiDB-lite"/>
    </source>
</evidence>
<feature type="region of interest" description="Disordered" evidence="1">
    <location>
        <begin position="76"/>
        <end position="143"/>
    </location>
</feature>
<feature type="region of interest" description="Disordered" evidence="1">
    <location>
        <begin position="38"/>
        <end position="60"/>
    </location>
</feature>
<evidence type="ECO:0000313" key="2">
    <source>
        <dbReference type="EMBL" id="JAE27235.1"/>
    </source>
</evidence>